<dbReference type="KEGG" id="amur:ADH66_17685"/>
<dbReference type="PANTHER" id="PTHR30194:SF3">
    <property type="entry name" value="CROSSOVER JUNCTION ENDODEOXYRIBONUCLEASE RUVC"/>
    <property type="match status" value="1"/>
</dbReference>
<comment type="subunit">
    <text evidence="13">Homodimer which binds Holliday junction (HJ) DNA. The HJ becomes 2-fold symmetrical on binding to RuvC with unstacked arms; it has a different conformation from HJ DNA in complex with RuvA. In the full resolvosome a probable DNA-RuvA(4)-RuvB(12)-RuvC(2) complex forms which resolves the HJ.</text>
</comment>
<evidence type="ECO:0000256" key="14">
    <source>
        <dbReference type="NCBIfam" id="TIGR00228"/>
    </source>
</evidence>
<keyword evidence="5 13" id="KW-0255">Endonuclease</keyword>
<dbReference type="NCBIfam" id="NF000711">
    <property type="entry name" value="PRK00039.2-1"/>
    <property type="match status" value="1"/>
</dbReference>
<evidence type="ECO:0000256" key="13">
    <source>
        <dbReference type="HAMAP-Rule" id="MF_00034"/>
    </source>
</evidence>
<name>A0A1Z2XV55_9FIRM</name>
<dbReference type="GO" id="GO:0048476">
    <property type="term" value="C:Holliday junction resolvase complex"/>
    <property type="evidence" value="ECO:0007669"/>
    <property type="project" value="UniProtKB-UniRule"/>
</dbReference>
<dbReference type="PROSITE" id="PS01321">
    <property type="entry name" value="RUVC"/>
    <property type="match status" value="1"/>
</dbReference>
<dbReference type="InterPro" id="IPR036397">
    <property type="entry name" value="RNaseH_sf"/>
</dbReference>
<evidence type="ECO:0000256" key="10">
    <source>
        <dbReference type="ARBA" id="ARBA00023172"/>
    </source>
</evidence>
<evidence type="ECO:0000256" key="8">
    <source>
        <dbReference type="ARBA" id="ARBA00022842"/>
    </source>
</evidence>
<organism evidence="16 18">
    <name type="scientific">Acutalibacter muris</name>
    <dbReference type="NCBI Taxonomy" id="1796620"/>
    <lineage>
        <taxon>Bacteria</taxon>
        <taxon>Bacillati</taxon>
        <taxon>Bacillota</taxon>
        <taxon>Clostridia</taxon>
        <taxon>Eubacteriales</taxon>
        <taxon>Acutalibacteraceae</taxon>
        <taxon>Acutalibacter</taxon>
    </lineage>
</organism>
<evidence type="ECO:0000256" key="11">
    <source>
        <dbReference type="ARBA" id="ARBA00023204"/>
    </source>
</evidence>
<dbReference type="CDD" id="cd16962">
    <property type="entry name" value="RuvC"/>
    <property type="match status" value="1"/>
</dbReference>
<feature type="active site" evidence="13">
    <location>
        <position position="140"/>
    </location>
</feature>
<dbReference type="InterPro" id="IPR012337">
    <property type="entry name" value="RNaseH-like_sf"/>
</dbReference>
<keyword evidence="11 13" id="KW-0234">DNA repair</keyword>
<keyword evidence="8 13" id="KW-0460">Magnesium</keyword>
<dbReference type="Pfam" id="PF02075">
    <property type="entry name" value="RuvC"/>
    <property type="match status" value="1"/>
</dbReference>
<gene>
    <name evidence="13 16" type="primary">ruvC</name>
    <name evidence="15" type="ORF">ADH66_17685</name>
    <name evidence="16" type="ORF">I5Q82_08090</name>
</gene>
<comment type="similarity">
    <text evidence="1 13">Belongs to the RuvC family.</text>
</comment>
<dbReference type="InterPro" id="IPR020563">
    <property type="entry name" value="X-over_junc_endoDNase_Mg_BS"/>
</dbReference>
<evidence type="ECO:0000256" key="7">
    <source>
        <dbReference type="ARBA" id="ARBA00022801"/>
    </source>
</evidence>
<sequence length="174" mass="18703">MRILGIDPGYAIVGYGVINAARGRYETVEYGAVTTKAGEDFGLRLLEIYEGMTELIETLRPQAAAVEKLYFLNNKTTGIGVAEARGIILLTLSQAGVPLFEYTPMQVKQAVTGYGKAQKHQVQEMTAKLLNLPDTPKPDDAADALALAICHGQAAGSNVRRRLIKINGGISNVL</sequence>
<evidence type="ECO:0000313" key="15">
    <source>
        <dbReference type="EMBL" id="ASB42323.1"/>
    </source>
</evidence>
<dbReference type="EMBL" id="CP065321">
    <property type="protein sequence ID" value="QQR31605.1"/>
    <property type="molecule type" value="Genomic_DNA"/>
</dbReference>
<dbReference type="GO" id="GO:0006281">
    <property type="term" value="P:DNA repair"/>
    <property type="evidence" value="ECO:0007669"/>
    <property type="project" value="UniProtKB-UniRule"/>
</dbReference>
<dbReference type="Proteomes" id="UP000596035">
    <property type="component" value="Chromosome"/>
</dbReference>
<dbReference type="GO" id="GO:0003677">
    <property type="term" value="F:DNA binding"/>
    <property type="evidence" value="ECO:0007669"/>
    <property type="project" value="UniProtKB-KW"/>
</dbReference>
<dbReference type="InterPro" id="IPR002176">
    <property type="entry name" value="X-over_junc_endoDNase_RuvC"/>
</dbReference>
<evidence type="ECO:0000256" key="9">
    <source>
        <dbReference type="ARBA" id="ARBA00023125"/>
    </source>
</evidence>
<evidence type="ECO:0000256" key="12">
    <source>
        <dbReference type="ARBA" id="ARBA00029354"/>
    </source>
</evidence>
<dbReference type="PRINTS" id="PR00696">
    <property type="entry name" value="RSOLVASERUVC"/>
</dbReference>
<dbReference type="EC" id="3.1.21.10" evidence="13 14"/>
<dbReference type="GO" id="GO:0005737">
    <property type="term" value="C:cytoplasm"/>
    <property type="evidence" value="ECO:0007669"/>
    <property type="project" value="UniProtKB-SubCell"/>
</dbReference>
<feature type="binding site" evidence="13">
    <location>
        <position position="67"/>
    </location>
    <ligand>
        <name>Mg(2+)</name>
        <dbReference type="ChEBI" id="CHEBI:18420"/>
        <label>2</label>
    </ligand>
</feature>
<evidence type="ECO:0000256" key="3">
    <source>
        <dbReference type="ARBA" id="ARBA00022722"/>
    </source>
</evidence>
<comment type="subcellular location">
    <subcellularLocation>
        <location evidence="13">Cytoplasm</location>
    </subcellularLocation>
</comment>
<feature type="binding site" evidence="13">
    <location>
        <position position="7"/>
    </location>
    <ligand>
        <name>Mg(2+)</name>
        <dbReference type="ChEBI" id="CHEBI:18420"/>
        <label>1</label>
    </ligand>
</feature>
<keyword evidence="6 13" id="KW-0227">DNA damage</keyword>
<keyword evidence="2 13" id="KW-0963">Cytoplasm</keyword>
<feature type="binding site" evidence="13">
    <location>
        <position position="140"/>
    </location>
    <ligand>
        <name>Mg(2+)</name>
        <dbReference type="ChEBI" id="CHEBI:18420"/>
        <label>1</label>
    </ligand>
</feature>
<dbReference type="AlphaFoldDB" id="A0A1Z2XV55"/>
<dbReference type="GO" id="GO:0000287">
    <property type="term" value="F:magnesium ion binding"/>
    <property type="evidence" value="ECO:0007669"/>
    <property type="project" value="UniProtKB-UniRule"/>
</dbReference>
<comment type="catalytic activity">
    <reaction evidence="12 13">
        <text>Endonucleolytic cleavage at a junction such as a reciprocal single-stranded crossover between two homologous DNA duplexes (Holliday junction).</text>
        <dbReference type="EC" id="3.1.21.10"/>
    </reaction>
</comment>
<keyword evidence="4 13" id="KW-0479">Metal-binding</keyword>
<evidence type="ECO:0000313" key="17">
    <source>
        <dbReference type="Proteomes" id="UP000196710"/>
    </source>
</evidence>
<keyword evidence="7 13" id="KW-0378">Hydrolase</keyword>
<keyword evidence="9 13" id="KW-0238">DNA-binding</keyword>
<dbReference type="NCBIfam" id="TIGR00228">
    <property type="entry name" value="ruvC"/>
    <property type="match status" value="1"/>
</dbReference>
<reference evidence="16 18" key="3">
    <citation type="submission" date="2020-11" db="EMBL/GenBank/DDBJ databases">
        <title>Closed and high quality bacterial genomes of the OMM12 community.</title>
        <authorList>
            <person name="Marbouty M."/>
            <person name="Lamy-Besnier Q."/>
            <person name="Debarbieux L."/>
            <person name="Koszul R."/>
        </authorList>
    </citation>
    <scope>NUCLEOTIDE SEQUENCE [LARGE SCALE GENOMIC DNA]</scope>
    <source>
        <strain evidence="16 18">KB18</strain>
    </source>
</reference>
<evidence type="ECO:0000256" key="2">
    <source>
        <dbReference type="ARBA" id="ARBA00022490"/>
    </source>
</evidence>
<proteinExistence type="inferred from homology"/>
<reference evidence="15" key="1">
    <citation type="journal article" date="2017" name="Genome Announc.">
        <title>High-Quality Whole-Genome Sequences of the Oligo-Mouse-Microbiota Bacterial Community.</title>
        <authorList>
            <person name="Garzetti D."/>
            <person name="Brugiroux S."/>
            <person name="Bunk B."/>
            <person name="Pukall R."/>
            <person name="McCoy K.D."/>
            <person name="Macpherson A.J."/>
            <person name="Stecher B."/>
        </authorList>
    </citation>
    <scope>NUCLEOTIDE SEQUENCE</scope>
    <source>
        <strain evidence="15">KB18</strain>
    </source>
</reference>
<dbReference type="Gene3D" id="3.30.420.10">
    <property type="entry name" value="Ribonuclease H-like superfamily/Ribonuclease H"/>
    <property type="match status" value="1"/>
</dbReference>
<protein>
    <recommendedName>
        <fullName evidence="13 14">Crossover junction endodeoxyribonuclease RuvC</fullName>
        <ecNumber evidence="13 14">3.1.21.10</ecNumber>
    </recommendedName>
    <alternativeName>
        <fullName evidence="13">Holliday junction nuclease RuvC</fullName>
    </alternativeName>
    <alternativeName>
        <fullName evidence="13">Holliday junction resolvase RuvC</fullName>
    </alternativeName>
</protein>
<evidence type="ECO:0000313" key="16">
    <source>
        <dbReference type="EMBL" id="QQR31605.1"/>
    </source>
</evidence>
<dbReference type="RefSeq" id="WP_066538089.1">
    <property type="nucleotide sequence ID" value="NZ_CP021422.1"/>
</dbReference>
<keyword evidence="17" id="KW-1185">Reference proteome</keyword>
<evidence type="ECO:0000256" key="6">
    <source>
        <dbReference type="ARBA" id="ARBA00022763"/>
    </source>
</evidence>
<accession>A0A1Z2XV55</accession>
<dbReference type="GO" id="GO:0006310">
    <property type="term" value="P:DNA recombination"/>
    <property type="evidence" value="ECO:0007669"/>
    <property type="project" value="UniProtKB-UniRule"/>
</dbReference>
<comment type="function">
    <text evidence="13">The RuvA-RuvB-RuvC complex processes Holliday junction (HJ) DNA during genetic recombination and DNA repair. Endonuclease that resolves HJ intermediates. Cleaves cruciform DNA by making single-stranded nicks across the HJ at symmetrical positions within the homologous arms, yielding a 5'-phosphate and a 3'-hydroxyl group; requires a central core of homology in the junction. The consensus cleavage sequence is 5'-(A/T)TT(C/G)-3'. Cleavage occurs on the 3'-side of the TT dinucleotide at the point of strand exchange. HJ branch migration catalyzed by RuvA-RuvB allows RuvC to scan DNA until it finds its consensus sequence, where it cleaves and resolves the cruciform DNA.</text>
</comment>
<dbReference type="HAMAP" id="MF_00034">
    <property type="entry name" value="RuvC"/>
    <property type="match status" value="1"/>
</dbReference>
<keyword evidence="3 13" id="KW-0540">Nuclease</keyword>
<dbReference type="EMBL" id="CP021422">
    <property type="protein sequence ID" value="ASB42323.1"/>
    <property type="molecule type" value="Genomic_DNA"/>
</dbReference>
<evidence type="ECO:0000256" key="1">
    <source>
        <dbReference type="ARBA" id="ARBA00009518"/>
    </source>
</evidence>
<dbReference type="FunFam" id="3.30.420.10:FF:000002">
    <property type="entry name" value="Crossover junction endodeoxyribonuclease RuvC"/>
    <property type="match status" value="1"/>
</dbReference>
<keyword evidence="10 13" id="KW-0233">DNA recombination</keyword>
<dbReference type="GO" id="GO:0008821">
    <property type="term" value="F:crossover junction DNA endonuclease activity"/>
    <property type="evidence" value="ECO:0007669"/>
    <property type="project" value="UniProtKB-UniRule"/>
</dbReference>
<dbReference type="PANTHER" id="PTHR30194">
    <property type="entry name" value="CROSSOVER JUNCTION ENDODEOXYRIBONUCLEASE RUVC"/>
    <property type="match status" value="1"/>
</dbReference>
<comment type="cofactor">
    <cofactor evidence="13">
        <name>Mg(2+)</name>
        <dbReference type="ChEBI" id="CHEBI:18420"/>
    </cofactor>
    <text evidence="13">Binds 2 Mg(2+) ion per subunit.</text>
</comment>
<feature type="active site" evidence="13">
    <location>
        <position position="67"/>
    </location>
</feature>
<feature type="active site" evidence="13">
    <location>
        <position position="7"/>
    </location>
</feature>
<dbReference type="SUPFAM" id="SSF53098">
    <property type="entry name" value="Ribonuclease H-like"/>
    <property type="match status" value="1"/>
</dbReference>
<evidence type="ECO:0000256" key="5">
    <source>
        <dbReference type="ARBA" id="ARBA00022759"/>
    </source>
</evidence>
<evidence type="ECO:0000256" key="4">
    <source>
        <dbReference type="ARBA" id="ARBA00022723"/>
    </source>
</evidence>
<evidence type="ECO:0000313" key="18">
    <source>
        <dbReference type="Proteomes" id="UP000596035"/>
    </source>
</evidence>
<reference evidence="17" key="2">
    <citation type="submission" date="2017-05" db="EMBL/GenBank/DDBJ databases">
        <title>Improved OligoMM genomes.</title>
        <authorList>
            <person name="Garzetti D."/>
        </authorList>
    </citation>
    <scope>NUCLEOTIDE SEQUENCE [LARGE SCALE GENOMIC DNA]</scope>
    <source>
        <strain evidence="17">KB18</strain>
    </source>
</reference>
<dbReference type="Proteomes" id="UP000196710">
    <property type="component" value="Chromosome"/>
</dbReference>